<feature type="compositionally biased region" description="Polar residues" evidence="1">
    <location>
        <begin position="183"/>
        <end position="193"/>
    </location>
</feature>
<dbReference type="InterPro" id="IPR038610">
    <property type="entry name" value="FliK-like_C_sf"/>
</dbReference>
<dbReference type="RefSeq" id="WP_170829605.1">
    <property type="nucleotide sequence ID" value="NZ_FMZB01000003.1"/>
</dbReference>
<feature type="domain" description="Flagellar hook-length control protein-like C-terminal" evidence="2">
    <location>
        <begin position="336"/>
        <end position="403"/>
    </location>
</feature>
<evidence type="ECO:0000256" key="1">
    <source>
        <dbReference type="SAM" id="MobiDB-lite"/>
    </source>
</evidence>
<feature type="region of interest" description="Disordered" evidence="1">
    <location>
        <begin position="412"/>
        <end position="444"/>
    </location>
</feature>
<evidence type="ECO:0000313" key="3">
    <source>
        <dbReference type="EMBL" id="SDC63009.1"/>
    </source>
</evidence>
<protein>
    <submittedName>
        <fullName evidence="3">Flagellar hook-length control protein FliK</fullName>
    </submittedName>
</protein>
<dbReference type="AlphaFoldDB" id="A0A1G6N587"/>
<dbReference type="CDD" id="cd17470">
    <property type="entry name" value="T3SS_Flik_C"/>
    <property type="match status" value="1"/>
</dbReference>
<feature type="region of interest" description="Disordered" evidence="1">
    <location>
        <begin position="183"/>
        <end position="213"/>
    </location>
</feature>
<accession>A0A1G6N587</accession>
<keyword evidence="3" id="KW-0282">Flagellum</keyword>
<dbReference type="Proteomes" id="UP000198666">
    <property type="component" value="Unassembled WGS sequence"/>
</dbReference>
<name>A0A1G6N587_9BACI</name>
<keyword evidence="3" id="KW-0969">Cilium</keyword>
<feature type="compositionally biased region" description="Basic and acidic residues" evidence="1">
    <location>
        <begin position="428"/>
        <end position="442"/>
    </location>
</feature>
<dbReference type="Gene3D" id="3.30.750.140">
    <property type="match status" value="1"/>
</dbReference>
<proteinExistence type="predicted"/>
<organism evidence="3 4">
    <name type="scientific">Terribacillus halophilus</name>
    <dbReference type="NCBI Taxonomy" id="361279"/>
    <lineage>
        <taxon>Bacteria</taxon>
        <taxon>Bacillati</taxon>
        <taxon>Bacillota</taxon>
        <taxon>Bacilli</taxon>
        <taxon>Bacillales</taxon>
        <taxon>Bacillaceae</taxon>
        <taxon>Terribacillus</taxon>
    </lineage>
</organism>
<reference evidence="4" key="1">
    <citation type="submission" date="2016-10" db="EMBL/GenBank/DDBJ databases">
        <authorList>
            <person name="Varghese N."/>
            <person name="Submissions S."/>
        </authorList>
    </citation>
    <scope>NUCLEOTIDE SEQUENCE [LARGE SCALE GENOMIC DNA]</scope>
    <source>
        <strain evidence="4">DSM 21620</strain>
    </source>
</reference>
<keyword evidence="4" id="KW-1185">Reference proteome</keyword>
<dbReference type="EMBL" id="FMZB01000003">
    <property type="protein sequence ID" value="SDC63009.1"/>
    <property type="molecule type" value="Genomic_DNA"/>
</dbReference>
<sequence>MNNMILSLPSAQAVPTLQAQKKTTAGSDVFQSLFQQATAKTNNEILNYPEGSVPEMEDLQDKQDMQVVLKAFFDKSPSEDSLDLKEQPEDAWELVEQVLGEDILAAFLPTQLKNKAEEVLRNIKPSEQESGVQDILAQLAELQIKLANSDAAANSNGIGAFLQQTLPAKTNSAALSTLIQAGNQSSETQAENTDVQKHAPKDLSMATTSPSNKRDALSLFQPAKAMTATNTMDSQTVRNQTALQELKQTPKLTEAANAIRQVVEAAKDETAQTSKAGSTQPKQELQNFDAKQASTLQVSKQEQLVFHLKQAEQAPEQAGKELVQKIEQAVKFSGMLSDRNGLKELSIQLRPGNLGDLQVKLVRENGDITVQIVTASKQAKEMLDSNISSLKHMFSPHQVSITERVDQIQTTSPERSSQQQFQDANEEQQNRERGQQEQHSQDSFDTAFAEILSEQEELKV</sequence>
<keyword evidence="3" id="KW-0966">Cell projection</keyword>
<dbReference type="InterPro" id="IPR021136">
    <property type="entry name" value="Flagellar_hook_control-like_C"/>
</dbReference>
<dbReference type="STRING" id="361279.SAMN05421663_103189"/>
<dbReference type="Pfam" id="PF02120">
    <property type="entry name" value="Flg_hook"/>
    <property type="match status" value="1"/>
</dbReference>
<gene>
    <name evidence="3" type="ORF">SAMN05421663_103189</name>
</gene>
<evidence type="ECO:0000313" key="4">
    <source>
        <dbReference type="Proteomes" id="UP000198666"/>
    </source>
</evidence>
<evidence type="ECO:0000259" key="2">
    <source>
        <dbReference type="Pfam" id="PF02120"/>
    </source>
</evidence>